<evidence type="ECO:0000256" key="3">
    <source>
        <dbReference type="ARBA" id="ARBA00022692"/>
    </source>
</evidence>
<feature type="transmembrane region" description="Helical" evidence="9">
    <location>
        <begin position="1205"/>
        <end position="1226"/>
    </location>
</feature>
<keyword evidence="3 9" id="KW-0812">Transmembrane</keyword>
<evidence type="ECO:0000256" key="6">
    <source>
        <dbReference type="ARBA" id="ARBA00022989"/>
    </source>
</evidence>
<dbReference type="InterPro" id="IPR000742">
    <property type="entry name" value="EGF"/>
</dbReference>
<dbReference type="SMART" id="SM00382">
    <property type="entry name" value="AAA"/>
    <property type="match status" value="1"/>
</dbReference>
<dbReference type="GO" id="GO:0140359">
    <property type="term" value="F:ABC-type transporter activity"/>
    <property type="evidence" value="ECO:0007669"/>
    <property type="project" value="InterPro"/>
</dbReference>
<accession>A0A5B8MZC4</accession>
<feature type="transmembrane region" description="Helical" evidence="9">
    <location>
        <begin position="1348"/>
        <end position="1367"/>
    </location>
</feature>
<dbReference type="Pfam" id="PF00005">
    <property type="entry name" value="ABC_tran"/>
    <property type="match status" value="1"/>
</dbReference>
<comment type="subcellular location">
    <subcellularLocation>
        <location evidence="1">Membrane</location>
        <topology evidence="1">Multi-pass membrane protein</topology>
    </subcellularLocation>
</comment>
<evidence type="ECO:0000256" key="5">
    <source>
        <dbReference type="ARBA" id="ARBA00022840"/>
    </source>
</evidence>
<dbReference type="PANTHER" id="PTHR48041">
    <property type="entry name" value="ABC TRANSPORTER G FAMILY MEMBER 28"/>
    <property type="match status" value="1"/>
</dbReference>
<keyword evidence="6 9" id="KW-1133">Transmembrane helix</keyword>
<feature type="transmembrane region" description="Helical" evidence="9">
    <location>
        <begin position="1282"/>
        <end position="1307"/>
    </location>
</feature>
<evidence type="ECO:0000256" key="8">
    <source>
        <dbReference type="SAM" id="MobiDB-lite"/>
    </source>
</evidence>
<feature type="chain" id="PRO_5022736100" evidence="10">
    <location>
        <begin position="42"/>
        <end position="1472"/>
    </location>
</feature>
<dbReference type="SUPFAM" id="SSF52540">
    <property type="entry name" value="P-loop containing nucleoside triphosphate hydrolases"/>
    <property type="match status" value="1"/>
</dbReference>
<dbReference type="Pfam" id="PF01061">
    <property type="entry name" value="ABC2_membrane"/>
    <property type="match status" value="1"/>
</dbReference>
<feature type="transmembrane region" description="Helical" evidence="9">
    <location>
        <begin position="1319"/>
        <end position="1341"/>
    </location>
</feature>
<evidence type="ECO:0000313" key="12">
    <source>
        <dbReference type="EMBL" id="QDZ24982.1"/>
    </source>
</evidence>
<evidence type="ECO:0000256" key="7">
    <source>
        <dbReference type="ARBA" id="ARBA00023136"/>
    </source>
</evidence>
<dbReference type="Pfam" id="PF19055">
    <property type="entry name" value="ABC2_membrane_7"/>
    <property type="match status" value="1"/>
</dbReference>
<reference evidence="12 13" key="1">
    <citation type="submission" date="2018-07" db="EMBL/GenBank/DDBJ databases">
        <title>The complete nuclear genome of the prasinophyte Chloropicon primus (CCMP1205).</title>
        <authorList>
            <person name="Pombert J.-F."/>
            <person name="Otis C."/>
            <person name="Turmel M."/>
            <person name="Lemieux C."/>
        </authorList>
    </citation>
    <scope>NUCLEOTIDE SEQUENCE [LARGE SCALE GENOMIC DNA]</scope>
    <source>
        <strain evidence="12 13">CCMP1205</strain>
    </source>
</reference>
<keyword evidence="5" id="KW-0067">ATP-binding</keyword>
<evidence type="ECO:0000256" key="9">
    <source>
        <dbReference type="SAM" id="Phobius"/>
    </source>
</evidence>
<feature type="region of interest" description="Disordered" evidence="8">
    <location>
        <begin position="741"/>
        <end position="770"/>
    </location>
</feature>
<dbReference type="InterPro" id="IPR017871">
    <property type="entry name" value="ABC_transporter-like_CS"/>
</dbReference>
<dbReference type="PROSITE" id="PS50893">
    <property type="entry name" value="ABC_TRANSPORTER_2"/>
    <property type="match status" value="1"/>
</dbReference>
<gene>
    <name evidence="12" type="ORF">A3770_15p75000</name>
</gene>
<feature type="transmembrane region" description="Helical" evidence="9">
    <location>
        <begin position="585"/>
        <end position="605"/>
    </location>
</feature>
<keyword evidence="7 9" id="KW-0472">Membrane</keyword>
<dbReference type="GO" id="GO:0005524">
    <property type="term" value="F:ATP binding"/>
    <property type="evidence" value="ECO:0007669"/>
    <property type="project" value="UniProtKB-KW"/>
</dbReference>
<feature type="signal peptide" evidence="10">
    <location>
        <begin position="1"/>
        <end position="41"/>
    </location>
</feature>
<feature type="compositionally biased region" description="Polar residues" evidence="8">
    <location>
        <begin position="321"/>
        <end position="336"/>
    </location>
</feature>
<dbReference type="STRING" id="1764295.A0A5B8MZC4"/>
<dbReference type="InterPro" id="IPR003593">
    <property type="entry name" value="AAA+_ATPase"/>
</dbReference>
<dbReference type="GO" id="GO:0016887">
    <property type="term" value="F:ATP hydrolysis activity"/>
    <property type="evidence" value="ECO:0007669"/>
    <property type="project" value="InterPro"/>
</dbReference>
<dbReference type="PROSITE" id="PS00022">
    <property type="entry name" value="EGF_1"/>
    <property type="match status" value="1"/>
</dbReference>
<feature type="compositionally biased region" description="Polar residues" evidence="8">
    <location>
        <begin position="796"/>
        <end position="809"/>
    </location>
</feature>
<organism evidence="12 13">
    <name type="scientific">Chloropicon primus</name>
    <dbReference type="NCBI Taxonomy" id="1764295"/>
    <lineage>
        <taxon>Eukaryota</taxon>
        <taxon>Viridiplantae</taxon>
        <taxon>Chlorophyta</taxon>
        <taxon>Chloropicophyceae</taxon>
        <taxon>Chloropicales</taxon>
        <taxon>Chloropicaceae</taxon>
        <taxon>Chloropicon</taxon>
    </lineage>
</organism>
<dbReference type="Proteomes" id="UP000316726">
    <property type="component" value="Chromosome 15"/>
</dbReference>
<evidence type="ECO:0000259" key="11">
    <source>
        <dbReference type="PROSITE" id="PS50893"/>
    </source>
</evidence>
<keyword evidence="4" id="KW-0547">Nucleotide-binding</keyword>
<dbReference type="Gene3D" id="3.40.50.300">
    <property type="entry name" value="P-loop containing nucleotide triphosphate hydrolases"/>
    <property type="match status" value="1"/>
</dbReference>
<dbReference type="InterPro" id="IPR013525">
    <property type="entry name" value="ABC2_TM"/>
</dbReference>
<dbReference type="GO" id="GO:0016020">
    <property type="term" value="C:membrane"/>
    <property type="evidence" value="ECO:0007669"/>
    <property type="project" value="UniProtKB-SubCell"/>
</dbReference>
<sequence length="1472" mass="159403">MASLRSGCCGRKGTAASSSRGAVAVLVVSWLVASAATGVWGQADEGQCAEEVEAGMKNVRYDATLSRDLCVCKDGWIGPACDVCTSNQACGTPSSTRNSTTCVRTTALASPGGAELGAKTFYCQLDATSPIKSFLGSGDVWGQCDLESETCEVNFGGGSVLRAHVACGGSGCKAEPGTEPGETSINCQSIQCGPAGQLGWPTSIPEFLRNTLEKKFEGGQDASAFKISCATVGSAASPRCTVDLSGQVPIPIELTCSFGDCVTEPSRFSSYDVPGAGFRNTTSAAEEVGTGSNTVLDSGLDDKKAPVSSTSTAEDAPASERASSATDGSALLSQPAQVAEASAADETCSFEKENGIEQVAFDKNAGTCTCEKGWIGPQCQVCTFNEACEVKGGDTCVESVALVDAIDRKSYSCELDATSPLLTFLGGVPNFWGQCDLKNKTCSVDFGGKNTTQPHVQCLASECDFGSKPIVGGGDDNKLQTDFVCQMAQCKQSEKFGWPASLPTFIRGPLSSQNTSITISCKGGTEGGVCTVQVALIPLPIDIKCKFGDCYQKESSAGTSQTELIQNDVPVISGSKNESELPLEMIFLPILLLVLIFLAVGMVLYTQMKKQYYRSLFSKEMMKLTGAKKSMLSRMSSSSDMSPALRASVKYYPENAKSDKYTDLNMNLVSELSFKNIFYDVVANPDDENWMKDGTSVHAKLGNFKQKLGNFGENIKMKVDSSLRDMNSLLTKKKSLSEVLSDKSKSVELEMQQKDQEDAKRETNSLPEFRDDDVVSDLEEIYTPVSTPGVAAESPSRGQIPSEGGSNPDSGGKGHKRWGSSLGSLGADSYGRSTFYSTVAQTARHMQRTASKVREAVKDTFKKTKRRILHGVSGSVQRGNMLAIMGPSGCGKSTLLNILADGNMYGAKVRGSVEIDGQKRRRWYRHITTYIPQSDELIPIMTVKESIMYSGELQLPWYYSKGRRIHKVYEVLETLKIDHIAQQQVGGSCGIRGISGGERRRVSVGMGLIADPKIMILDEPTSGLDSAAAAQIITTLKELAQKGDGRIVIASLHQPSAETFQELDLLLLLAKGRQIYFGPAERVQDKFNRCGFPCPKGLNIADYILHVVSDLSCLRELINVQQELDALAISSSGSGSDDQDQAGLYAPALTSGETLKPSDESFAKSRGTRNRSLDNLWRVEMYKPFTTELRVCLTRSFKQIWRRPLLFRLQVALAIIAALLSMAMFSDMSRTIAGVQNRIGFLFFQLAFFAFAGISSLDLILEERSVFVREIQGKFYTPWAYYLSKVIVDGLMLRVIPMVIYDVMTYWTVGLRPGADHFFIYLIATVLFSLGCGALSVAVTMGSKTGGVASLGIILLLLFSMMFGGFLSARDSIPSWISWIQYLSLFYHVMGALVSNEIRGVTFSTTISGITVKFTGTDVLDQIKFAIAPNITEYIGALTALWFMWLVIGYIAMKIYLFDGTWKSMIWKKKTE</sequence>
<keyword evidence="10" id="KW-0732">Signal</keyword>
<feature type="transmembrane region" description="Helical" evidence="9">
    <location>
        <begin position="1434"/>
        <end position="1457"/>
    </location>
</feature>
<dbReference type="InterPro" id="IPR027417">
    <property type="entry name" value="P-loop_NTPase"/>
</dbReference>
<dbReference type="InterPro" id="IPR003439">
    <property type="entry name" value="ABC_transporter-like_ATP-bd"/>
</dbReference>
<keyword evidence="13" id="KW-1185">Reference proteome</keyword>
<dbReference type="OrthoDB" id="66620at2759"/>
<evidence type="ECO:0000313" key="13">
    <source>
        <dbReference type="Proteomes" id="UP000316726"/>
    </source>
</evidence>
<evidence type="ECO:0000256" key="1">
    <source>
        <dbReference type="ARBA" id="ARBA00004141"/>
    </source>
</evidence>
<dbReference type="PANTHER" id="PTHR48041:SF2">
    <property type="entry name" value="ATP-DEPENDENT PERMEASE-RELATED"/>
    <property type="match status" value="1"/>
</dbReference>
<keyword evidence="2" id="KW-0813">Transport</keyword>
<name>A0A5B8MZC4_9CHLO</name>
<feature type="region of interest" description="Disordered" evidence="8">
    <location>
        <begin position="784"/>
        <end position="820"/>
    </location>
</feature>
<dbReference type="PROSITE" id="PS00211">
    <property type="entry name" value="ABC_TRANSPORTER_1"/>
    <property type="match status" value="1"/>
</dbReference>
<proteinExistence type="predicted"/>
<feature type="transmembrane region" description="Helical" evidence="9">
    <location>
        <begin position="1238"/>
        <end position="1261"/>
    </location>
</feature>
<feature type="domain" description="ABC transporter" evidence="11">
    <location>
        <begin position="851"/>
        <end position="1096"/>
    </location>
</feature>
<dbReference type="InterPro" id="IPR043926">
    <property type="entry name" value="ABCG_dom"/>
</dbReference>
<dbReference type="InterPro" id="IPR050352">
    <property type="entry name" value="ABCG_transporters"/>
</dbReference>
<evidence type="ECO:0000256" key="10">
    <source>
        <dbReference type="SAM" id="SignalP"/>
    </source>
</evidence>
<evidence type="ECO:0000256" key="2">
    <source>
        <dbReference type="ARBA" id="ARBA00022448"/>
    </source>
</evidence>
<protein>
    <submittedName>
        <fullName evidence="12">ABC transporter</fullName>
    </submittedName>
</protein>
<evidence type="ECO:0000256" key="4">
    <source>
        <dbReference type="ARBA" id="ARBA00022741"/>
    </source>
</evidence>
<feature type="region of interest" description="Disordered" evidence="8">
    <location>
        <begin position="290"/>
        <end position="336"/>
    </location>
</feature>
<dbReference type="EMBL" id="CP031048">
    <property type="protein sequence ID" value="QDZ24982.1"/>
    <property type="molecule type" value="Genomic_DNA"/>
</dbReference>